<keyword evidence="2" id="KW-1185">Reference proteome</keyword>
<protein>
    <submittedName>
        <fullName evidence="1">Uncharacterized protein</fullName>
    </submittedName>
</protein>
<sequence>MASSISLGGSEVVEGSRSELQLPSYVKIKPGACYLLRPFFLKKCFDKYQFNLHISDRKFRSPSMQQSHPAKELLKSVKDEKLHDTPTAYTFPEDVN</sequence>
<proteinExistence type="predicted"/>
<evidence type="ECO:0000313" key="2">
    <source>
        <dbReference type="Proteomes" id="UP000735302"/>
    </source>
</evidence>
<comment type="caution">
    <text evidence="1">The sequence shown here is derived from an EMBL/GenBank/DDBJ whole genome shotgun (WGS) entry which is preliminary data.</text>
</comment>
<name>A0AAV4CLY9_9GAST</name>
<dbReference type="Proteomes" id="UP000735302">
    <property type="component" value="Unassembled WGS sequence"/>
</dbReference>
<gene>
    <name evidence="1" type="ORF">PoB_005921200</name>
</gene>
<accession>A0AAV4CLY9</accession>
<dbReference type="AlphaFoldDB" id="A0AAV4CLY9"/>
<evidence type="ECO:0000313" key="1">
    <source>
        <dbReference type="EMBL" id="GFO32707.1"/>
    </source>
</evidence>
<reference evidence="1 2" key="1">
    <citation type="journal article" date="2021" name="Elife">
        <title>Chloroplast acquisition without the gene transfer in kleptoplastic sea slugs, Plakobranchus ocellatus.</title>
        <authorList>
            <person name="Maeda T."/>
            <person name="Takahashi S."/>
            <person name="Yoshida T."/>
            <person name="Shimamura S."/>
            <person name="Takaki Y."/>
            <person name="Nagai Y."/>
            <person name="Toyoda A."/>
            <person name="Suzuki Y."/>
            <person name="Arimoto A."/>
            <person name="Ishii H."/>
            <person name="Satoh N."/>
            <person name="Nishiyama T."/>
            <person name="Hasebe M."/>
            <person name="Maruyama T."/>
            <person name="Minagawa J."/>
            <person name="Obokata J."/>
            <person name="Shigenobu S."/>
        </authorList>
    </citation>
    <scope>NUCLEOTIDE SEQUENCE [LARGE SCALE GENOMIC DNA]</scope>
</reference>
<organism evidence="1 2">
    <name type="scientific">Plakobranchus ocellatus</name>
    <dbReference type="NCBI Taxonomy" id="259542"/>
    <lineage>
        <taxon>Eukaryota</taxon>
        <taxon>Metazoa</taxon>
        <taxon>Spiralia</taxon>
        <taxon>Lophotrochozoa</taxon>
        <taxon>Mollusca</taxon>
        <taxon>Gastropoda</taxon>
        <taxon>Heterobranchia</taxon>
        <taxon>Euthyneura</taxon>
        <taxon>Panpulmonata</taxon>
        <taxon>Sacoglossa</taxon>
        <taxon>Placobranchoidea</taxon>
        <taxon>Plakobranchidae</taxon>
        <taxon>Plakobranchus</taxon>
    </lineage>
</organism>
<dbReference type="EMBL" id="BLXT01006675">
    <property type="protein sequence ID" value="GFO32707.1"/>
    <property type="molecule type" value="Genomic_DNA"/>
</dbReference>